<dbReference type="InterPro" id="IPR015915">
    <property type="entry name" value="Kelch-typ_b-propeller"/>
</dbReference>
<dbReference type="OrthoDB" id="45365at2759"/>
<dbReference type="Gene3D" id="3.30.710.10">
    <property type="entry name" value="Potassium Channel Kv1.1, Chain A"/>
    <property type="match status" value="1"/>
</dbReference>
<evidence type="ECO:0000313" key="5">
    <source>
        <dbReference type="EMBL" id="VDI52230.1"/>
    </source>
</evidence>
<keyword evidence="1" id="KW-0880">Kelch repeat</keyword>
<sequence length="851" mass="96372">MADKGDDDINATLNGKHDEPVASSAKDSKVKKEKKPTKARSYIEQIKKNFLLPTKSSSSKTKDGQSSPKSPTEGKSKSKSKTKTAPKPPSPKPEAPKPPSPKPEVKSKGQAPSIPKETVKTTGHLTAEIHKTKEKAPLPPDNKQDLCQLREKPPLPNKKSETKTQPCNLVRSGDNSVNTTESNTSNSGPRRRLFKSDSNSSKDSIDSGSSERKTSDRGFRRSDSIERKTSDRGLRRSDSIEQERVKKLDIPENKCILDLAMATSADQNSEGQGQLEYIYVTNNKLKYMNQNFEKVNAKMYDYKCDVKLKVGDQNYKAHRHVLSNASDYFAAMFSCDMKEKDQDVIELKEISPKGFSAMMDYFYHGYVTIDHDNVEDVIEAARFFHNDWLLECCCDFLIRHLSLENYTAVITLADKYWLGDLRWDIFRFIGENLPNLTQQEMFYSNLSLELLLQFLIENIYAETSERFLLDVILNWVNANPDERKEHLLSLLRQIRFPLMEIEELETLPEEVVQSREIKDAVEDALNYNLNLMGQCLKKGEMYTQRGARTVITVLSFSEEGNVLVYRDPEKPGFFVEQLGPVGLDTVDYQALSQAKLGNFLYAAGGYDGTYSSTNRVFRFDPRYRDWTEVACMIQPRVSFSMCSSDTQLFVAGGVNRVEEDESILNSVEVYTAEDNSWTELQPVPVKCCDAAIVFHKNCLYMTGGISIDPEDPIPLNSTWCLNLGDASSWVPKQNLLTGRQGHSMIPYNDKLLAIGGYTSKDDLMTFKDCITNEMYDIETNQWTEIAPTPEHFGHLYRHNALYGNKIFVVGSSTVVANLYVYDIESDTWEECESIGPNMQKLAILDVAYPYS</sequence>
<feature type="domain" description="BTB" evidence="4">
    <location>
        <begin position="304"/>
        <end position="371"/>
    </location>
</feature>
<feature type="compositionally biased region" description="Low complexity" evidence="3">
    <location>
        <begin position="175"/>
        <end position="187"/>
    </location>
</feature>
<dbReference type="SMART" id="SM00612">
    <property type="entry name" value="Kelch"/>
    <property type="match status" value="4"/>
</dbReference>
<dbReference type="SMART" id="SM00225">
    <property type="entry name" value="BTB"/>
    <property type="match status" value="1"/>
</dbReference>
<dbReference type="Gene3D" id="2.120.10.80">
    <property type="entry name" value="Kelch-type beta propeller"/>
    <property type="match status" value="1"/>
</dbReference>
<accession>A0A8B6FLZ2</accession>
<proteinExistence type="predicted"/>
<feature type="compositionally biased region" description="Basic and acidic residues" evidence="3">
    <location>
        <begin position="203"/>
        <end position="240"/>
    </location>
</feature>
<dbReference type="Pfam" id="PF00651">
    <property type="entry name" value="BTB"/>
    <property type="match status" value="1"/>
</dbReference>
<evidence type="ECO:0000256" key="2">
    <source>
        <dbReference type="ARBA" id="ARBA00022737"/>
    </source>
</evidence>
<dbReference type="EMBL" id="UYJE01007160">
    <property type="protein sequence ID" value="VDI52230.1"/>
    <property type="molecule type" value="Genomic_DNA"/>
</dbReference>
<dbReference type="PANTHER" id="PTHR45632">
    <property type="entry name" value="LD33804P"/>
    <property type="match status" value="1"/>
</dbReference>
<dbReference type="Proteomes" id="UP000596742">
    <property type="component" value="Unassembled WGS sequence"/>
</dbReference>
<dbReference type="SUPFAM" id="SSF117281">
    <property type="entry name" value="Kelch motif"/>
    <property type="match status" value="1"/>
</dbReference>
<dbReference type="InterPro" id="IPR011333">
    <property type="entry name" value="SKP1/BTB/POZ_sf"/>
</dbReference>
<dbReference type="SUPFAM" id="SSF54695">
    <property type="entry name" value="POZ domain"/>
    <property type="match status" value="1"/>
</dbReference>
<dbReference type="SMART" id="SM00875">
    <property type="entry name" value="BACK"/>
    <property type="match status" value="1"/>
</dbReference>
<gene>
    <name evidence="5" type="ORF">MGAL_10B081326</name>
</gene>
<reference evidence="5" key="1">
    <citation type="submission" date="2018-11" db="EMBL/GenBank/DDBJ databases">
        <authorList>
            <person name="Alioto T."/>
            <person name="Alioto T."/>
        </authorList>
    </citation>
    <scope>NUCLEOTIDE SEQUENCE</scope>
</reference>
<dbReference type="Pfam" id="PF01344">
    <property type="entry name" value="Kelch_1"/>
    <property type="match status" value="1"/>
</dbReference>
<feature type="compositionally biased region" description="Basic and acidic residues" evidence="3">
    <location>
        <begin position="15"/>
        <end position="30"/>
    </location>
</feature>
<evidence type="ECO:0000256" key="3">
    <source>
        <dbReference type="SAM" id="MobiDB-lite"/>
    </source>
</evidence>
<feature type="compositionally biased region" description="Pro residues" evidence="3">
    <location>
        <begin position="86"/>
        <end position="102"/>
    </location>
</feature>
<dbReference type="InterPro" id="IPR006652">
    <property type="entry name" value="Kelch_1"/>
</dbReference>
<feature type="compositionally biased region" description="Basic and acidic residues" evidence="3">
    <location>
        <begin position="127"/>
        <end position="162"/>
    </location>
</feature>
<organism evidence="5 6">
    <name type="scientific">Mytilus galloprovincialis</name>
    <name type="common">Mediterranean mussel</name>
    <dbReference type="NCBI Taxonomy" id="29158"/>
    <lineage>
        <taxon>Eukaryota</taxon>
        <taxon>Metazoa</taxon>
        <taxon>Spiralia</taxon>
        <taxon>Lophotrochozoa</taxon>
        <taxon>Mollusca</taxon>
        <taxon>Bivalvia</taxon>
        <taxon>Autobranchia</taxon>
        <taxon>Pteriomorphia</taxon>
        <taxon>Mytilida</taxon>
        <taxon>Mytiloidea</taxon>
        <taxon>Mytilidae</taxon>
        <taxon>Mytilinae</taxon>
        <taxon>Mytilus</taxon>
    </lineage>
</organism>
<name>A0A8B6FLZ2_MYTGA</name>
<dbReference type="PROSITE" id="PS50097">
    <property type="entry name" value="BTB"/>
    <property type="match status" value="1"/>
</dbReference>
<feature type="region of interest" description="Disordered" evidence="3">
    <location>
        <begin position="1"/>
        <end position="240"/>
    </location>
</feature>
<keyword evidence="2" id="KW-0677">Repeat</keyword>
<dbReference type="Gene3D" id="1.25.40.420">
    <property type="match status" value="1"/>
</dbReference>
<dbReference type="CDD" id="cd18186">
    <property type="entry name" value="BTB_POZ_ZBTB_KLHL-like"/>
    <property type="match status" value="1"/>
</dbReference>
<evidence type="ECO:0000313" key="6">
    <source>
        <dbReference type="Proteomes" id="UP000596742"/>
    </source>
</evidence>
<evidence type="ECO:0000259" key="4">
    <source>
        <dbReference type="PROSITE" id="PS50097"/>
    </source>
</evidence>
<protein>
    <submittedName>
        <fullName evidence="5">Kelch-like protein 9/13</fullName>
    </submittedName>
</protein>
<dbReference type="AlphaFoldDB" id="A0A8B6FLZ2"/>
<dbReference type="Pfam" id="PF07707">
    <property type="entry name" value="BACK"/>
    <property type="match status" value="1"/>
</dbReference>
<keyword evidence="6" id="KW-1185">Reference proteome</keyword>
<comment type="caution">
    <text evidence="5">The sequence shown here is derived from an EMBL/GenBank/DDBJ whole genome shotgun (WGS) entry which is preliminary data.</text>
</comment>
<dbReference type="Pfam" id="PF24681">
    <property type="entry name" value="Kelch_KLHDC2_KLHL20_DRC7"/>
    <property type="match status" value="1"/>
</dbReference>
<evidence type="ECO:0000256" key="1">
    <source>
        <dbReference type="ARBA" id="ARBA00022441"/>
    </source>
</evidence>
<dbReference type="PANTHER" id="PTHR45632:SF3">
    <property type="entry name" value="KELCH-LIKE PROTEIN 32"/>
    <property type="match status" value="1"/>
</dbReference>
<dbReference type="InterPro" id="IPR011705">
    <property type="entry name" value="BACK"/>
</dbReference>
<dbReference type="InterPro" id="IPR000210">
    <property type="entry name" value="BTB/POZ_dom"/>
</dbReference>